<dbReference type="OrthoDB" id="2488311at2"/>
<reference evidence="2 3" key="1">
    <citation type="journal article" date="2017" name="Int. J. Syst. Evol. Microbiol.">
        <title>Arachidicoccus ginsenosidivorans sp. nov., with ginsenoside-converting activity isolated from ginseng cultivating soil.</title>
        <authorList>
            <person name="Siddiqi M.Z."/>
            <person name="Aslam Z."/>
            <person name="Im W.T."/>
        </authorList>
    </citation>
    <scope>NUCLEOTIDE SEQUENCE [LARGE SCALE GENOMIC DNA]</scope>
    <source>
        <strain evidence="2 3">Gsoil 809</strain>
    </source>
</reference>
<keyword evidence="1" id="KW-0732">Signal</keyword>
<feature type="signal peptide" evidence="1">
    <location>
        <begin position="1"/>
        <end position="27"/>
    </location>
</feature>
<dbReference type="KEGG" id="agi:FSB73_19790"/>
<organism evidence="2 3">
    <name type="scientific">Arachidicoccus ginsenosidivorans</name>
    <dbReference type="NCBI Taxonomy" id="496057"/>
    <lineage>
        <taxon>Bacteria</taxon>
        <taxon>Pseudomonadati</taxon>
        <taxon>Bacteroidota</taxon>
        <taxon>Chitinophagia</taxon>
        <taxon>Chitinophagales</taxon>
        <taxon>Chitinophagaceae</taxon>
        <taxon>Arachidicoccus</taxon>
    </lineage>
</organism>
<gene>
    <name evidence="2" type="ORF">FSB73_19790</name>
</gene>
<feature type="chain" id="PRO_5023145705" description="DUF4832 domain-containing protein" evidence="1">
    <location>
        <begin position="28"/>
        <end position="579"/>
    </location>
</feature>
<dbReference type="EMBL" id="CP042434">
    <property type="protein sequence ID" value="QEC73570.1"/>
    <property type="molecule type" value="Genomic_DNA"/>
</dbReference>
<dbReference type="Gene3D" id="3.20.20.510">
    <property type="entry name" value="Uncharacterised protein PF12979, DUF3863"/>
    <property type="match status" value="1"/>
</dbReference>
<proteinExistence type="predicted"/>
<dbReference type="AlphaFoldDB" id="A0A5B8VPZ5"/>
<dbReference type="Proteomes" id="UP000321291">
    <property type="component" value="Chromosome"/>
</dbReference>
<evidence type="ECO:0000256" key="1">
    <source>
        <dbReference type="SAM" id="SignalP"/>
    </source>
</evidence>
<evidence type="ECO:0000313" key="3">
    <source>
        <dbReference type="Proteomes" id="UP000321291"/>
    </source>
</evidence>
<accession>A0A5B8VPZ5</accession>
<sequence length="579" mass="65992">MNKMVNNFGKAITVFCALLFILHTTRAAPTQKNLFNQATKAIPGIVNGSPKIVHIVNFIRLLEPRDPAITEEVLYQTVVKQVELINKYQLSGTFLLQYDALLDNRYQKLLKSLPKDRFEIGGWLEVPRPLAQNAGLTWRGNSAWDSRADVDFTTGYTPKEREKLIDTYMASFKKVFGYYPKTVGCWYLDSYSLNYMYQKYGIIASCNCKDQIGTDGYTLWGGYWNQAYYPSKLNAYMPAQTVKGQIPVPVFRMLGSDPIRQYDNGIGTGHQGVVTLEPVYKFGGGDSTWVNWFLKTLIDGEAMAFGYTQAGQENSFTWKAMQSGLSYQLKKIAALQKAGKLQVETMARTAIWYKKHFKVTPVTAVTAMEDLPGKNQKTLWMDSRFYRINLLWHGDQLRIRDIHLFDQSFVSPYFSQKAVGPKCALFTLPFVDGHFWSNKADTSRAGLVFWIKKQGVFEKMQGGRPTITRLDATKMQISWPLQNNAGILNIILGERNMNVQLLDAPENTIWKMSLLSFNNTELPFKQINTNSIQCQFKNHGYTVNLLKGQFVDQSKTPTDHQIYSITPRKGSIEFDFGVR</sequence>
<keyword evidence="3" id="KW-1185">Reference proteome</keyword>
<name>A0A5B8VPZ5_9BACT</name>
<dbReference type="RefSeq" id="WP_146786219.1">
    <property type="nucleotide sequence ID" value="NZ_CP042434.1"/>
</dbReference>
<evidence type="ECO:0008006" key="4">
    <source>
        <dbReference type="Google" id="ProtNLM"/>
    </source>
</evidence>
<protein>
    <recommendedName>
        <fullName evidence="4">DUF4832 domain-containing protein</fullName>
    </recommendedName>
</protein>
<evidence type="ECO:0000313" key="2">
    <source>
        <dbReference type="EMBL" id="QEC73570.1"/>
    </source>
</evidence>